<dbReference type="PANTHER" id="PTHR47326">
    <property type="entry name" value="TRANSPOSABLE ELEMENT TC3 TRANSPOSASE-LIKE PROTEIN"/>
    <property type="match status" value="1"/>
</dbReference>
<comment type="subcellular location">
    <subcellularLocation>
        <location evidence="1">Nucleus</location>
    </subcellularLocation>
</comment>
<evidence type="ECO:0008006" key="5">
    <source>
        <dbReference type="Google" id="ProtNLM"/>
    </source>
</evidence>
<keyword evidence="4" id="KW-1185">Reference proteome</keyword>
<evidence type="ECO:0000313" key="4">
    <source>
        <dbReference type="Proteomes" id="UP001148838"/>
    </source>
</evidence>
<organism evidence="3 4">
    <name type="scientific">Periplaneta americana</name>
    <name type="common">American cockroach</name>
    <name type="synonym">Blatta americana</name>
    <dbReference type="NCBI Taxonomy" id="6978"/>
    <lineage>
        <taxon>Eukaryota</taxon>
        <taxon>Metazoa</taxon>
        <taxon>Ecdysozoa</taxon>
        <taxon>Arthropoda</taxon>
        <taxon>Hexapoda</taxon>
        <taxon>Insecta</taxon>
        <taxon>Pterygota</taxon>
        <taxon>Neoptera</taxon>
        <taxon>Polyneoptera</taxon>
        <taxon>Dictyoptera</taxon>
        <taxon>Blattodea</taxon>
        <taxon>Blattoidea</taxon>
        <taxon>Blattidae</taxon>
        <taxon>Blattinae</taxon>
        <taxon>Periplaneta</taxon>
    </lineage>
</organism>
<feature type="compositionally biased region" description="Polar residues" evidence="2">
    <location>
        <begin position="580"/>
        <end position="590"/>
    </location>
</feature>
<evidence type="ECO:0000256" key="1">
    <source>
        <dbReference type="ARBA" id="ARBA00004123"/>
    </source>
</evidence>
<dbReference type="PANTHER" id="PTHR47326:SF1">
    <property type="entry name" value="HTH PSQ-TYPE DOMAIN-CONTAINING PROTEIN"/>
    <property type="match status" value="1"/>
</dbReference>
<dbReference type="InterPro" id="IPR046805">
    <property type="entry name" value="Tra1_ring"/>
</dbReference>
<comment type="caution">
    <text evidence="3">The sequence shown here is derived from an EMBL/GenBank/DDBJ whole genome shotgun (WGS) entry which is preliminary data.</text>
</comment>
<dbReference type="Proteomes" id="UP001148838">
    <property type="component" value="Unassembled WGS sequence"/>
</dbReference>
<reference evidence="3 4" key="1">
    <citation type="journal article" date="2022" name="Allergy">
        <title>Genome assembly and annotation of Periplaneta americana reveal a comprehensive cockroach allergen profile.</title>
        <authorList>
            <person name="Wang L."/>
            <person name="Xiong Q."/>
            <person name="Saelim N."/>
            <person name="Wang L."/>
            <person name="Nong W."/>
            <person name="Wan A.T."/>
            <person name="Shi M."/>
            <person name="Liu X."/>
            <person name="Cao Q."/>
            <person name="Hui J.H.L."/>
            <person name="Sookrung N."/>
            <person name="Leung T.F."/>
            <person name="Tungtrongchitr A."/>
            <person name="Tsui S.K.W."/>
        </authorList>
    </citation>
    <scope>NUCLEOTIDE SEQUENCE [LARGE SCALE GENOMIC DNA]</scope>
    <source>
        <strain evidence="3">PWHHKU_190912</strain>
    </source>
</reference>
<dbReference type="EMBL" id="JAJSOF020000031">
    <property type="protein sequence ID" value="KAJ4430688.1"/>
    <property type="molecule type" value="Genomic_DNA"/>
</dbReference>
<feature type="region of interest" description="Disordered" evidence="2">
    <location>
        <begin position="580"/>
        <end position="621"/>
    </location>
</feature>
<dbReference type="SUPFAM" id="SSF46689">
    <property type="entry name" value="Homeodomain-like"/>
    <property type="match status" value="1"/>
</dbReference>
<gene>
    <name evidence="3" type="ORF">ANN_19279</name>
</gene>
<accession>A0ABQ8S9T1</accession>
<evidence type="ECO:0000313" key="3">
    <source>
        <dbReference type="EMBL" id="KAJ4430688.1"/>
    </source>
</evidence>
<proteinExistence type="predicted"/>
<dbReference type="InterPro" id="IPR036397">
    <property type="entry name" value="RNaseH_sf"/>
</dbReference>
<sequence length="790" mass="91803">MSCPSQTSGFYVHSVMRPLLMTLGDYRNLSLNGAKRLSYLTQLFPSSFNEKLCEQLLQHLKKLLEVAIVAHKNRKTFVRLHYRLCEYGKFNSPGLGRERPRSTTPEVQEEILEAVNMTPSISTRRVVLQVSVPHTTVWRLLKEYQLYPYHLQRVQALSSADYPARVRFCQWFLQQCGVNPNFPALVLFTDEAQFTRDGITNFHNQHVWAYENPRATVPSHHQVRFSLNMRAGIIGDRLVGPHVLVNRPTGQVYTNFLENTIPHVLEDTPLINRQHIHFLHDGAPAHFSRTARRYLDRRFPDRWIGVSKNGENEQKIATIIGIFHQIPAATPKFIDVLCRLVLQTEKSLLIEASSPFREPLIKFLLRFPQETIDLFLHDNNIKDQQWSRYLEYMIKHKDGKPFRDVLQNSSTRLINLALGNSSQQPLQPVDKAEMQYQSIRITSLLIKLDDQWLSSQHQLVNAYKQIWCDDQYQQELHRKVDCVEYQHWKEPKLIVKILLHFFCHHPNDIDLLFQLLRALCDRFIPDFQRQWHTVKRRTVTIRPETIKNIGSTDSGRYHQCPTRLPPEDCGFHYRPLEETSGSHSYKTNGENLPVPIPPSTWQEESESDILSSDDVQPSTSRDDVYIRDEEEEEKPHLITQVELNDLVRDFYLTKQLAELLGSRLQEWKVLDKDTNFLRDFLENVVAQSYTVEWKRSAFFRFVEHFPSPTMSQELKSKILQLVLIPCFAQSFERGEGEKLVGSPASPDQDNPDNVVSVFISKVFGQTIMARCQLNAATDDFRGKSGINCGF</sequence>
<dbReference type="InterPro" id="IPR009057">
    <property type="entry name" value="Homeodomain-like_sf"/>
</dbReference>
<dbReference type="Pfam" id="PF20206">
    <property type="entry name" value="Tra1_ring"/>
    <property type="match status" value="3"/>
</dbReference>
<name>A0ABQ8S9T1_PERAM</name>
<evidence type="ECO:0000256" key="2">
    <source>
        <dbReference type="SAM" id="MobiDB-lite"/>
    </source>
</evidence>
<protein>
    <recommendedName>
        <fullName evidence="5">Transposase</fullName>
    </recommendedName>
</protein>
<dbReference type="Gene3D" id="3.30.420.10">
    <property type="entry name" value="Ribonuclease H-like superfamily/Ribonuclease H"/>
    <property type="match status" value="1"/>
</dbReference>